<organism evidence="5 6">
    <name type="scientific">Aureobasidium pullulans</name>
    <name type="common">Black yeast</name>
    <name type="synonym">Pullularia pullulans</name>
    <dbReference type="NCBI Taxonomy" id="5580"/>
    <lineage>
        <taxon>Eukaryota</taxon>
        <taxon>Fungi</taxon>
        <taxon>Dikarya</taxon>
        <taxon>Ascomycota</taxon>
        <taxon>Pezizomycotina</taxon>
        <taxon>Dothideomycetes</taxon>
        <taxon>Dothideomycetidae</taxon>
        <taxon>Dothideales</taxon>
        <taxon>Saccotheciaceae</taxon>
        <taxon>Aureobasidium</taxon>
    </lineage>
</organism>
<sequence>MYEAYKTSSMTELYDDEKAPIRRVPWYRRHKYRTLSAVAGTIVILGISLGVGLGVGLTGSEEGFPLNAGTALNYLSFLSLTAASHNMAIGLKNAGSIAKNATCMVEFSIIESCITNNECAIYNNFIAAGKPVFQIEYPAGAPGKVSAENLAKSCKINGNVGYSEVIKGKDLGGWVEYCDGTVFNTAVQY</sequence>
<reference evidence="5 6" key="1">
    <citation type="submission" date="2018-10" db="EMBL/GenBank/DDBJ databases">
        <title>Fifty Aureobasidium pullulans genomes reveal a recombining polyextremotolerant generalist.</title>
        <authorList>
            <person name="Gostincar C."/>
            <person name="Turk M."/>
            <person name="Zajc J."/>
            <person name="Gunde-Cimerman N."/>
        </authorList>
    </citation>
    <scope>NUCLEOTIDE SEQUENCE [LARGE SCALE GENOMIC DNA]</scope>
    <source>
        <strain evidence="5 6">EXF-3519</strain>
    </source>
</reference>
<evidence type="ECO:0000256" key="1">
    <source>
        <dbReference type="ARBA" id="ARBA00001255"/>
    </source>
</evidence>
<dbReference type="InterPro" id="IPR017853">
    <property type="entry name" value="GH"/>
</dbReference>
<dbReference type="EMBL" id="QZBS01000272">
    <property type="protein sequence ID" value="THZ68885.1"/>
    <property type="molecule type" value="Genomic_DNA"/>
</dbReference>
<dbReference type="PANTHER" id="PTHR35273:SF2">
    <property type="entry name" value="ALPHA-GALACTOSIDASE"/>
    <property type="match status" value="1"/>
</dbReference>
<keyword evidence="3" id="KW-0472">Membrane</keyword>
<protein>
    <recommendedName>
        <fullName evidence="2">alpha-galactosidase</fullName>
        <ecNumber evidence="2">3.2.1.22</ecNumber>
    </recommendedName>
</protein>
<evidence type="ECO:0000256" key="3">
    <source>
        <dbReference type="SAM" id="Phobius"/>
    </source>
</evidence>
<dbReference type="AlphaFoldDB" id="A0A4S9WSI9"/>
<dbReference type="InterPro" id="IPR013785">
    <property type="entry name" value="Aldolase_TIM"/>
</dbReference>
<proteinExistence type="predicted"/>
<dbReference type="InterPro" id="IPR004352">
    <property type="entry name" value="GH114_TIM-barrel"/>
</dbReference>
<name>A0A4S9WSI9_AURPU</name>
<dbReference type="GO" id="GO:0004557">
    <property type="term" value="F:alpha-galactosidase activity"/>
    <property type="evidence" value="ECO:0007669"/>
    <property type="project" value="UniProtKB-EC"/>
</dbReference>
<dbReference type="PANTHER" id="PTHR35273">
    <property type="entry name" value="ALPHA-1,4 POLYGALACTOSAMINIDASE, PUTATIVE (AFU_ORTHOLOGUE AFUA_3G07890)-RELATED"/>
    <property type="match status" value="1"/>
</dbReference>
<comment type="catalytic activity">
    <reaction evidence="1">
        <text>Hydrolysis of terminal, non-reducing alpha-D-galactose residues in alpha-D-galactosides, including galactose oligosaccharides, galactomannans and galactolipids.</text>
        <dbReference type="EC" id="3.2.1.22"/>
    </reaction>
</comment>
<dbReference type="Gene3D" id="3.20.20.70">
    <property type="entry name" value="Aldolase class I"/>
    <property type="match status" value="1"/>
</dbReference>
<keyword evidence="3" id="KW-1133">Transmembrane helix</keyword>
<comment type="caution">
    <text evidence="5">The sequence shown here is derived from an EMBL/GenBank/DDBJ whole genome shotgun (WGS) entry which is preliminary data.</text>
</comment>
<evidence type="ECO:0000313" key="6">
    <source>
        <dbReference type="Proteomes" id="UP000309734"/>
    </source>
</evidence>
<evidence type="ECO:0000259" key="4">
    <source>
        <dbReference type="Pfam" id="PF03537"/>
    </source>
</evidence>
<accession>A0A4S9WSI9</accession>
<dbReference type="EC" id="3.2.1.22" evidence="2"/>
<evidence type="ECO:0000256" key="2">
    <source>
        <dbReference type="ARBA" id="ARBA00012755"/>
    </source>
</evidence>
<dbReference type="SUPFAM" id="SSF51445">
    <property type="entry name" value="(Trans)glycosidases"/>
    <property type="match status" value="1"/>
</dbReference>
<dbReference type="Pfam" id="PF03537">
    <property type="entry name" value="Glyco_hydro_114"/>
    <property type="match status" value="1"/>
</dbReference>
<keyword evidence="3" id="KW-0812">Transmembrane</keyword>
<feature type="transmembrane region" description="Helical" evidence="3">
    <location>
        <begin position="35"/>
        <end position="59"/>
    </location>
</feature>
<feature type="domain" description="Glycoside-hydrolase family GH114 TIM-barrel" evidence="4">
    <location>
        <begin position="61"/>
        <end position="173"/>
    </location>
</feature>
<evidence type="ECO:0000313" key="5">
    <source>
        <dbReference type="EMBL" id="THZ68885.1"/>
    </source>
</evidence>
<dbReference type="Proteomes" id="UP000309734">
    <property type="component" value="Unassembled WGS sequence"/>
</dbReference>
<gene>
    <name evidence="5" type="ORF">D6C85_07161</name>
</gene>